<keyword evidence="1" id="KW-1133">Transmembrane helix</keyword>
<evidence type="ECO:0008006" key="4">
    <source>
        <dbReference type="Google" id="ProtNLM"/>
    </source>
</evidence>
<protein>
    <recommendedName>
        <fullName evidence="4">Transmembrane 9 superfamily member</fullName>
    </recommendedName>
</protein>
<evidence type="ECO:0000256" key="1">
    <source>
        <dbReference type="SAM" id="Phobius"/>
    </source>
</evidence>
<keyword evidence="1" id="KW-0472">Membrane</keyword>
<keyword evidence="3" id="KW-1185">Reference proteome</keyword>
<organism evidence="2 3">
    <name type="scientific">Tetradesmus obliquus</name>
    <name type="common">Green alga</name>
    <name type="synonym">Acutodesmus obliquus</name>
    <dbReference type="NCBI Taxonomy" id="3088"/>
    <lineage>
        <taxon>Eukaryota</taxon>
        <taxon>Viridiplantae</taxon>
        <taxon>Chlorophyta</taxon>
        <taxon>core chlorophytes</taxon>
        <taxon>Chlorophyceae</taxon>
        <taxon>CS clade</taxon>
        <taxon>Sphaeropleales</taxon>
        <taxon>Scenedesmaceae</taxon>
        <taxon>Tetradesmus</taxon>
    </lineage>
</organism>
<evidence type="ECO:0000313" key="3">
    <source>
        <dbReference type="Proteomes" id="UP001244341"/>
    </source>
</evidence>
<evidence type="ECO:0000313" key="2">
    <source>
        <dbReference type="EMBL" id="WIA22831.1"/>
    </source>
</evidence>
<name>A0ABY8URA8_TETOB</name>
<feature type="transmembrane region" description="Helical" evidence="1">
    <location>
        <begin position="114"/>
        <end position="137"/>
    </location>
</feature>
<dbReference type="Proteomes" id="UP001244341">
    <property type="component" value="Chromosome 15b"/>
</dbReference>
<proteinExistence type="predicted"/>
<sequence>MTEAVHCLLLGPSRPALVISEAPVKGRLSRRLCVVVKAHEEDEVEFLPIWSGRLPEMDPEKVPKGHNLGGKTLGEELGLLHDAYVQDEVDKDKEMHAHLYTKNWQGDVYVGSNWNILTVLLALGFATPLLGLLFAFLSYGTLWTGHYYGI</sequence>
<keyword evidence="1" id="KW-0812">Transmembrane</keyword>
<reference evidence="2 3" key="1">
    <citation type="submission" date="2023-05" db="EMBL/GenBank/DDBJ databases">
        <title>A 100% complete, gapless, phased diploid assembly of the Scenedesmus obliquus UTEX 3031 genome.</title>
        <authorList>
            <person name="Biondi T.C."/>
            <person name="Hanschen E.R."/>
            <person name="Kwon T."/>
            <person name="Eng W."/>
            <person name="Kruse C.P.S."/>
            <person name="Koehler S.I."/>
            <person name="Kunde Y."/>
            <person name="Gleasner C.D."/>
            <person name="You Mak K.T."/>
            <person name="Polle J."/>
            <person name="Hovde B.T."/>
            <person name="Starkenburg S.R."/>
        </authorList>
    </citation>
    <scope>NUCLEOTIDE SEQUENCE [LARGE SCALE GENOMIC DNA]</scope>
    <source>
        <strain evidence="2 3">DOE0152z</strain>
    </source>
</reference>
<gene>
    <name evidence="2" type="ORF">OEZ85_001222</name>
</gene>
<accession>A0ABY8URA8</accession>
<dbReference type="EMBL" id="CP126222">
    <property type="protein sequence ID" value="WIA22831.1"/>
    <property type="molecule type" value="Genomic_DNA"/>
</dbReference>